<organism evidence="9 10">
    <name type="scientific">Kitasatospora putterlickiae</name>
    <dbReference type="NCBI Taxonomy" id="221725"/>
    <lineage>
        <taxon>Bacteria</taxon>
        <taxon>Bacillati</taxon>
        <taxon>Actinomycetota</taxon>
        <taxon>Actinomycetes</taxon>
        <taxon>Kitasatosporales</taxon>
        <taxon>Streptomycetaceae</taxon>
        <taxon>Kitasatospora</taxon>
    </lineage>
</organism>
<keyword evidence="3 7" id="KW-0812">Transmembrane</keyword>
<feature type="transmembrane region" description="Helical" evidence="7">
    <location>
        <begin position="453"/>
        <end position="473"/>
    </location>
</feature>
<keyword evidence="4 7" id="KW-1133">Transmembrane helix</keyword>
<evidence type="ECO:0000256" key="7">
    <source>
        <dbReference type="SAM" id="Phobius"/>
    </source>
</evidence>
<dbReference type="PANTHER" id="PTHR30572">
    <property type="entry name" value="MEMBRANE COMPONENT OF TRANSPORTER-RELATED"/>
    <property type="match status" value="1"/>
</dbReference>
<dbReference type="Proteomes" id="UP001499863">
    <property type="component" value="Unassembled WGS sequence"/>
</dbReference>
<feature type="transmembrane region" description="Helical" evidence="7">
    <location>
        <begin position="357"/>
        <end position="387"/>
    </location>
</feature>
<protein>
    <recommendedName>
        <fullName evidence="8">ABC3 transporter permease C-terminal domain-containing protein</fullName>
    </recommendedName>
</protein>
<feature type="transmembrane region" description="Helical" evidence="7">
    <location>
        <begin position="311"/>
        <end position="336"/>
    </location>
</feature>
<sequence>MKLSALRVALRIARRDALRAKGRSALVAAMVALPVLGVAGADVVHRSGQLTPGERVERLMGGADALVTAHRPGRSVDQGPFAEDGVQVLPENRTDPASVTAAAAAGSPAELVAGLLPAGAVLLPATPGPAVGTSTREGLFTTATAEADLTDRVWQGRIDLVEGKAPSAPHEAAATRAFLAEAGLRIGDSTTVKGLDAAPFKLTAVVEYPGDLRKVELVARPGELIAPLAAAAPPAAGGSSGLTAAGADEARPERWLVRMPGGAALDWPAVRALNRHGFTVTSRAVALDPPPASAVTYDPDLFRLPDADKRVVVLATVVGMALLEVALLAGPAFAVGARRSRRQLALIGAAGGNRGHVRAVVLGSGLVLGTVGAAVGLVTGVGLVAVLRTRAEEAGGSRFGHFAIAPLDLLAIAAVGVVTALLAAVVPAVQAARRDVVAGLSGRDTVGTPSRRLPLLGGLLVVAGAGLALYGAGSPDATGLPVFKGLTRKALTVLAGAVTAELGFLLFTPLLVASFGRLAGRLPLGPRLALRDSARHRGRTAPAVAAVMAAVAGAVAVGVYTTGTEAQDRVAYRPTAPMGAVVVEAPMKSDDPRLPRLRAAVERGLPDAGTRADVQNMLYVFCEGCSSVVQVKGTGGRFHEGGPGGRALVGDATVLRNLFGVNDRAAEEALAAGRAIVFDRDRSHDGRAVLTMLGAAGGGPVQPGETPQTGTKEIAVDALLVDNPEAARYGGLLMSPDAVRKVGLSAESIGSVWRPAHPPTPKAQQRVEADVAQVAPHAQLHVERGFQPKDDVTGLALAGFAVVVVLGAAAVATGLAAADSRNDRATLAAVGAPPRIHRVQAGLQSLLIAGLGAAIGTASGLVPAVALLRSHASGRIGVPAAPFTAPWGLLVTITVVLPVVAGLGAAAFTRSRLPLARRTG</sequence>
<keyword evidence="2" id="KW-1003">Cell membrane</keyword>
<comment type="subcellular location">
    <subcellularLocation>
        <location evidence="1">Cell membrane</location>
        <topology evidence="1">Multi-pass membrane protein</topology>
    </subcellularLocation>
</comment>
<dbReference type="InterPro" id="IPR003838">
    <property type="entry name" value="ABC3_permease_C"/>
</dbReference>
<feature type="transmembrane region" description="Helical" evidence="7">
    <location>
        <begin position="845"/>
        <end position="867"/>
    </location>
</feature>
<dbReference type="RefSeq" id="WP_344334092.1">
    <property type="nucleotide sequence ID" value="NZ_BAAAKJ010000153.1"/>
</dbReference>
<dbReference type="InterPro" id="IPR050250">
    <property type="entry name" value="Macrolide_Exporter_MacB"/>
</dbReference>
<evidence type="ECO:0000256" key="2">
    <source>
        <dbReference type="ARBA" id="ARBA00022475"/>
    </source>
</evidence>
<evidence type="ECO:0000256" key="5">
    <source>
        <dbReference type="ARBA" id="ARBA00023136"/>
    </source>
</evidence>
<comment type="caution">
    <text evidence="9">The sequence shown here is derived from an EMBL/GenBank/DDBJ whole genome shotgun (WGS) entry which is preliminary data.</text>
</comment>
<proteinExistence type="inferred from homology"/>
<evidence type="ECO:0000256" key="3">
    <source>
        <dbReference type="ARBA" id="ARBA00022692"/>
    </source>
</evidence>
<reference evidence="10" key="1">
    <citation type="journal article" date="2019" name="Int. J. Syst. Evol. Microbiol.">
        <title>The Global Catalogue of Microorganisms (GCM) 10K type strain sequencing project: providing services to taxonomists for standard genome sequencing and annotation.</title>
        <authorList>
            <consortium name="The Broad Institute Genomics Platform"/>
            <consortium name="The Broad Institute Genome Sequencing Center for Infectious Disease"/>
            <person name="Wu L."/>
            <person name="Ma J."/>
        </authorList>
    </citation>
    <scope>NUCLEOTIDE SEQUENCE [LARGE SCALE GENOMIC DNA]</scope>
    <source>
        <strain evidence="10">JCM 12393</strain>
    </source>
</reference>
<feature type="transmembrane region" description="Helical" evidence="7">
    <location>
        <begin position="407"/>
        <end position="432"/>
    </location>
</feature>
<dbReference type="Pfam" id="PF02687">
    <property type="entry name" value="FtsX"/>
    <property type="match status" value="1"/>
</dbReference>
<name>A0ABP4INR3_9ACTN</name>
<evidence type="ECO:0000256" key="1">
    <source>
        <dbReference type="ARBA" id="ARBA00004651"/>
    </source>
</evidence>
<dbReference type="EMBL" id="BAAAKJ010000153">
    <property type="protein sequence ID" value="GAA1394825.1"/>
    <property type="molecule type" value="Genomic_DNA"/>
</dbReference>
<feature type="domain" description="ABC3 transporter permease C-terminal" evidence="8">
    <location>
        <begin position="320"/>
        <end position="434"/>
    </location>
</feature>
<evidence type="ECO:0000259" key="8">
    <source>
        <dbReference type="Pfam" id="PF02687"/>
    </source>
</evidence>
<dbReference type="PANTHER" id="PTHR30572:SF4">
    <property type="entry name" value="ABC TRANSPORTER PERMEASE YTRF"/>
    <property type="match status" value="1"/>
</dbReference>
<evidence type="ECO:0000256" key="6">
    <source>
        <dbReference type="ARBA" id="ARBA00038076"/>
    </source>
</evidence>
<feature type="transmembrane region" description="Helical" evidence="7">
    <location>
        <begin position="493"/>
        <end position="519"/>
    </location>
</feature>
<comment type="similarity">
    <text evidence="6">Belongs to the ABC-4 integral membrane protein family.</text>
</comment>
<keyword evidence="10" id="KW-1185">Reference proteome</keyword>
<accession>A0ABP4INR3</accession>
<evidence type="ECO:0000313" key="10">
    <source>
        <dbReference type="Proteomes" id="UP001499863"/>
    </source>
</evidence>
<evidence type="ECO:0000313" key="9">
    <source>
        <dbReference type="EMBL" id="GAA1394825.1"/>
    </source>
</evidence>
<keyword evidence="5 7" id="KW-0472">Membrane</keyword>
<feature type="transmembrane region" description="Helical" evidence="7">
    <location>
        <begin position="887"/>
        <end position="908"/>
    </location>
</feature>
<feature type="transmembrane region" description="Helical" evidence="7">
    <location>
        <begin position="795"/>
        <end position="818"/>
    </location>
</feature>
<evidence type="ECO:0000256" key="4">
    <source>
        <dbReference type="ARBA" id="ARBA00022989"/>
    </source>
</evidence>
<feature type="transmembrane region" description="Helical" evidence="7">
    <location>
        <begin position="540"/>
        <end position="560"/>
    </location>
</feature>
<gene>
    <name evidence="9" type="ORF">GCM10009639_29390</name>
</gene>